<evidence type="ECO:0000256" key="3">
    <source>
        <dbReference type="ARBA" id="ARBA00023125"/>
    </source>
</evidence>
<dbReference type="SMART" id="SM01372">
    <property type="entry name" value="E2F_TDP"/>
    <property type="match status" value="1"/>
</dbReference>
<gene>
    <name evidence="8" type="primary">E2F3_1</name>
    <name evidence="8" type="ORF">N1851_016546</name>
</gene>
<keyword evidence="4 5" id="KW-0804">Transcription</keyword>
<dbReference type="PANTHER" id="PTHR12081:SF107">
    <property type="entry name" value="E2E3"/>
    <property type="match status" value="1"/>
</dbReference>
<dbReference type="SUPFAM" id="SSF46785">
    <property type="entry name" value="Winged helix' DNA-binding domain"/>
    <property type="match status" value="1"/>
</dbReference>
<feature type="compositionally biased region" description="Low complexity" evidence="6">
    <location>
        <begin position="257"/>
        <end position="275"/>
    </location>
</feature>
<dbReference type="SUPFAM" id="SSF144074">
    <property type="entry name" value="E2F-DP heterodimerization region"/>
    <property type="match status" value="1"/>
</dbReference>
<dbReference type="Gene3D" id="1.10.10.10">
    <property type="entry name" value="Winged helix-like DNA-binding domain superfamily/Winged helix DNA-binding domain"/>
    <property type="match status" value="1"/>
</dbReference>
<dbReference type="EMBL" id="JAOPHQ010002941">
    <property type="protein sequence ID" value="KAK0144883.1"/>
    <property type="molecule type" value="Genomic_DNA"/>
</dbReference>
<evidence type="ECO:0000256" key="6">
    <source>
        <dbReference type="SAM" id="MobiDB-lite"/>
    </source>
</evidence>
<dbReference type="GO" id="GO:0000981">
    <property type="term" value="F:DNA-binding transcription factor activity, RNA polymerase II-specific"/>
    <property type="evidence" value="ECO:0007669"/>
    <property type="project" value="TreeGrafter"/>
</dbReference>
<dbReference type="CDD" id="cd14660">
    <property type="entry name" value="E2F_DD"/>
    <property type="match status" value="1"/>
</dbReference>
<sequence length="332" mass="36756">MSATFQPRLAAPPQTNQPGSVPDPHAVQALKGPHPQTLLCQLVKILWQMVEGSTDGVLNLNEVSRLLDLPRRRINDVTNVLQGIEVLVKKSKHTFQGHQLRTRLDCEVQMLVEQEKKLDELIKTSREQVYRILTFLYLSYEDVKSIMKQTVIVVKAPAETVLEVPHPAESLQLYMKSTQGPIDVYLCSEDHSPSDVPDDHHDVNVEGHIDCSTDDSNVEEPPPTQSFLSMSSTDAVDDFWAMTMEQLPPLATQSVPLSATPLTSLPSPSHSSSSTEGEEKQSFATLTTPLALSLGGEEYLLSLGEDEGIADHFSVEPEGSLWKCLEPTYLHP</sequence>
<dbReference type="InterPro" id="IPR015633">
    <property type="entry name" value="E2F"/>
</dbReference>
<dbReference type="InterPro" id="IPR036390">
    <property type="entry name" value="WH_DNA-bd_sf"/>
</dbReference>
<dbReference type="Proteomes" id="UP001174136">
    <property type="component" value="Unassembled WGS sequence"/>
</dbReference>
<feature type="region of interest" description="Disordered" evidence="6">
    <location>
        <begin position="1"/>
        <end position="30"/>
    </location>
</feature>
<name>A0AA47MQT0_MERPO</name>
<evidence type="ECO:0000313" key="9">
    <source>
        <dbReference type="Proteomes" id="UP001174136"/>
    </source>
</evidence>
<comment type="similarity">
    <text evidence="1 5">Belongs to the E2F/DP family.</text>
</comment>
<evidence type="ECO:0000256" key="2">
    <source>
        <dbReference type="ARBA" id="ARBA00023015"/>
    </source>
</evidence>
<feature type="domain" description="E2F/DP family winged-helix DNA-binding" evidence="7">
    <location>
        <begin position="34"/>
        <end position="99"/>
    </location>
</feature>
<evidence type="ECO:0000256" key="4">
    <source>
        <dbReference type="ARBA" id="ARBA00023163"/>
    </source>
</evidence>
<dbReference type="InterPro" id="IPR003316">
    <property type="entry name" value="E2F_WHTH_DNA-bd_dom"/>
</dbReference>
<dbReference type="PANTHER" id="PTHR12081">
    <property type="entry name" value="TRANSCRIPTION FACTOR E2F"/>
    <property type="match status" value="1"/>
</dbReference>
<evidence type="ECO:0000256" key="5">
    <source>
        <dbReference type="RuleBase" id="RU003796"/>
    </source>
</evidence>
<comment type="subcellular location">
    <subcellularLocation>
        <location evidence="5">Nucleus</location>
    </subcellularLocation>
</comment>
<comment type="caution">
    <text evidence="8">The sequence shown here is derived from an EMBL/GenBank/DDBJ whole genome shotgun (WGS) entry which is preliminary data.</text>
</comment>
<dbReference type="GO" id="GO:0000978">
    <property type="term" value="F:RNA polymerase II cis-regulatory region sequence-specific DNA binding"/>
    <property type="evidence" value="ECO:0007669"/>
    <property type="project" value="InterPro"/>
</dbReference>
<feature type="region of interest" description="Disordered" evidence="6">
    <location>
        <begin position="257"/>
        <end position="283"/>
    </location>
</feature>
<keyword evidence="5" id="KW-0539">Nucleus</keyword>
<accession>A0AA47MQT0</accession>
<keyword evidence="2 5" id="KW-0805">Transcription regulation</keyword>
<proteinExistence type="inferred from homology"/>
<dbReference type="GO" id="GO:0090575">
    <property type="term" value="C:RNA polymerase II transcription regulator complex"/>
    <property type="evidence" value="ECO:0007669"/>
    <property type="project" value="TreeGrafter"/>
</dbReference>
<reference evidence="8" key="1">
    <citation type="journal article" date="2023" name="Front. Mar. Sci.">
        <title>A new Merluccius polli reference genome to investigate the effects of global change in West African waters.</title>
        <authorList>
            <person name="Mateo J.L."/>
            <person name="Blanco-Fernandez C."/>
            <person name="Garcia-Vazquez E."/>
            <person name="Machado-Schiaffino G."/>
        </authorList>
    </citation>
    <scope>NUCLEOTIDE SEQUENCE</scope>
    <source>
        <strain evidence="8">C29</strain>
        <tissue evidence="8">Fin</tissue>
    </source>
</reference>
<evidence type="ECO:0000256" key="1">
    <source>
        <dbReference type="ARBA" id="ARBA00010940"/>
    </source>
</evidence>
<evidence type="ECO:0000259" key="7">
    <source>
        <dbReference type="SMART" id="SM01372"/>
    </source>
</evidence>
<dbReference type="AlphaFoldDB" id="A0AA47MQT0"/>
<dbReference type="InterPro" id="IPR037241">
    <property type="entry name" value="E2F-DP_heterodim"/>
</dbReference>
<keyword evidence="3 5" id="KW-0238">DNA-binding</keyword>
<protein>
    <submittedName>
        <fullName evidence="8">Transcription factor E2F3</fullName>
    </submittedName>
</protein>
<organism evidence="8 9">
    <name type="scientific">Merluccius polli</name>
    <name type="common">Benguela hake</name>
    <name type="synonym">Merluccius cadenati</name>
    <dbReference type="NCBI Taxonomy" id="89951"/>
    <lineage>
        <taxon>Eukaryota</taxon>
        <taxon>Metazoa</taxon>
        <taxon>Chordata</taxon>
        <taxon>Craniata</taxon>
        <taxon>Vertebrata</taxon>
        <taxon>Euteleostomi</taxon>
        <taxon>Actinopterygii</taxon>
        <taxon>Neopterygii</taxon>
        <taxon>Teleostei</taxon>
        <taxon>Neoteleostei</taxon>
        <taxon>Acanthomorphata</taxon>
        <taxon>Zeiogadaria</taxon>
        <taxon>Gadariae</taxon>
        <taxon>Gadiformes</taxon>
        <taxon>Gadoidei</taxon>
        <taxon>Merlucciidae</taxon>
        <taxon>Merluccius</taxon>
    </lineage>
</organism>
<dbReference type="InterPro" id="IPR036388">
    <property type="entry name" value="WH-like_DNA-bd_sf"/>
</dbReference>
<dbReference type="Pfam" id="PF16421">
    <property type="entry name" value="E2F_CC-MB"/>
    <property type="match status" value="1"/>
</dbReference>
<evidence type="ECO:0000313" key="8">
    <source>
        <dbReference type="EMBL" id="KAK0144883.1"/>
    </source>
</evidence>
<keyword evidence="9" id="KW-1185">Reference proteome</keyword>
<dbReference type="Gene3D" id="6.10.250.540">
    <property type="match status" value="1"/>
</dbReference>
<dbReference type="Pfam" id="PF02319">
    <property type="entry name" value="WHD_E2F_TDP"/>
    <property type="match status" value="1"/>
</dbReference>
<dbReference type="InterPro" id="IPR032198">
    <property type="entry name" value="E2F_CC-MB"/>
</dbReference>
<dbReference type="GO" id="GO:0046983">
    <property type="term" value="F:protein dimerization activity"/>
    <property type="evidence" value="ECO:0007669"/>
    <property type="project" value="InterPro"/>
</dbReference>